<gene>
    <name evidence="3" type="ORF">BB558_001701</name>
</gene>
<dbReference type="GO" id="GO:0016020">
    <property type="term" value="C:membrane"/>
    <property type="evidence" value="ECO:0007669"/>
    <property type="project" value="TreeGrafter"/>
</dbReference>
<comment type="similarity">
    <text evidence="1 2">Belongs to the OSBP family.</text>
</comment>
<evidence type="ECO:0008006" key="5">
    <source>
        <dbReference type="Google" id="ProtNLM"/>
    </source>
</evidence>
<evidence type="ECO:0000256" key="1">
    <source>
        <dbReference type="ARBA" id="ARBA00008842"/>
    </source>
</evidence>
<dbReference type="Gene3D" id="3.30.70.3490">
    <property type="match status" value="1"/>
</dbReference>
<dbReference type="EMBL" id="MBFU01000101">
    <property type="protein sequence ID" value="PWA02169.1"/>
    <property type="molecule type" value="Genomic_DNA"/>
</dbReference>
<dbReference type="Proteomes" id="UP000245591">
    <property type="component" value="Unassembled WGS sequence"/>
</dbReference>
<protein>
    <recommendedName>
        <fullName evidence="5">Oxysterol-binding protein</fullName>
    </recommendedName>
</protein>
<name>A0A2U1JAX9_SMIAN</name>
<dbReference type="GO" id="GO:0005829">
    <property type="term" value="C:cytosol"/>
    <property type="evidence" value="ECO:0007669"/>
    <property type="project" value="TreeGrafter"/>
</dbReference>
<dbReference type="InterPro" id="IPR000648">
    <property type="entry name" value="Oxysterol-bd"/>
</dbReference>
<dbReference type="Pfam" id="PF01237">
    <property type="entry name" value="Oxysterol_BP"/>
    <property type="match status" value="1"/>
</dbReference>
<dbReference type="SUPFAM" id="SSF144000">
    <property type="entry name" value="Oxysterol-binding protein-like"/>
    <property type="match status" value="1"/>
</dbReference>
<evidence type="ECO:0000256" key="2">
    <source>
        <dbReference type="RuleBase" id="RU003844"/>
    </source>
</evidence>
<dbReference type="Gene3D" id="1.10.287.2720">
    <property type="match status" value="1"/>
</dbReference>
<organism evidence="3 4">
    <name type="scientific">Smittium angustum</name>
    <dbReference type="NCBI Taxonomy" id="133377"/>
    <lineage>
        <taxon>Eukaryota</taxon>
        <taxon>Fungi</taxon>
        <taxon>Fungi incertae sedis</taxon>
        <taxon>Zoopagomycota</taxon>
        <taxon>Kickxellomycotina</taxon>
        <taxon>Harpellomycetes</taxon>
        <taxon>Harpellales</taxon>
        <taxon>Legeriomycetaceae</taxon>
        <taxon>Smittium</taxon>
    </lineage>
</organism>
<dbReference type="PANTHER" id="PTHR10972">
    <property type="entry name" value="OXYSTEROL-BINDING PROTEIN-RELATED"/>
    <property type="match status" value="1"/>
</dbReference>
<sequence length="438" mass="49752">MKTNKPNPDSQDAQEYKPTETVTHSISYRSALFEYIKSVLSFKGDIVSLTCPTFLLSGNSILEISVHWGDHIDFLTKVPQAKTAQERILLVAKWLVSSFYGSYYTKPGTDSSDSKVKKPFNPILGEQFFARWESDEFGETKLVCEQVSHHPPVSALHIQNEKAKIYCNGFFAQKLKFTGTSMNIAQKGQMSVYLANTNETFCMSLPSLSINGLITGNPQIEVSGDVLIRSSTKATCLLKFHKKPWLFGEFNKFDGVIFSDLDQHDPGEFEDQVQQTGEIPKSTINTFEIKGDWTSESKLTSLLESDDDDDESSENIDFLDMDDFAASLPLIHSLEYQSPIESQKVWQHVTEAMNQNDFIKASHEKRKIEEEQRALRIKEDEDGIIWKPKLFTFISYEDIPETKNDMYQAFNYLSAVKPEAGDGLWIHNDSINFFTNDA</sequence>
<comment type="caution">
    <text evidence="3">The sequence shown here is derived from an EMBL/GenBank/DDBJ whole genome shotgun (WGS) entry which is preliminary data.</text>
</comment>
<dbReference type="PANTHER" id="PTHR10972:SF184">
    <property type="entry name" value="OXYSTEROL-BINDING PROTEIN HOMOLOG 4-RELATED"/>
    <property type="match status" value="1"/>
</dbReference>
<dbReference type="InterPro" id="IPR037239">
    <property type="entry name" value="OSBP_sf"/>
</dbReference>
<dbReference type="InterPro" id="IPR018494">
    <property type="entry name" value="Oxysterol-bd_CS"/>
</dbReference>
<keyword evidence="4" id="KW-1185">Reference proteome</keyword>
<accession>A0A2U1JAX9</accession>
<dbReference type="PROSITE" id="PS01013">
    <property type="entry name" value="OSBP"/>
    <property type="match status" value="1"/>
</dbReference>
<evidence type="ECO:0000313" key="3">
    <source>
        <dbReference type="EMBL" id="PWA02169.1"/>
    </source>
</evidence>
<dbReference type="GO" id="GO:0008142">
    <property type="term" value="F:oxysterol binding"/>
    <property type="evidence" value="ECO:0007669"/>
    <property type="project" value="TreeGrafter"/>
</dbReference>
<dbReference type="AlphaFoldDB" id="A0A2U1JAX9"/>
<reference evidence="3 4" key="1">
    <citation type="journal article" date="2018" name="MBio">
        <title>Comparative Genomics Reveals the Core Gene Toolbox for the Fungus-Insect Symbiosis.</title>
        <authorList>
            <person name="Wang Y."/>
            <person name="Stata M."/>
            <person name="Wang W."/>
            <person name="Stajich J.E."/>
            <person name="White M.M."/>
            <person name="Moncalvo J.M."/>
        </authorList>
    </citation>
    <scope>NUCLEOTIDE SEQUENCE [LARGE SCALE GENOMIC DNA]</scope>
    <source>
        <strain evidence="3 4">AUS-126-30</strain>
    </source>
</reference>
<proteinExistence type="inferred from homology"/>
<evidence type="ECO:0000313" key="4">
    <source>
        <dbReference type="Proteomes" id="UP000245591"/>
    </source>
</evidence>
<dbReference type="Gene3D" id="2.40.160.120">
    <property type="match status" value="1"/>
</dbReference>